<evidence type="ECO:0000313" key="1">
    <source>
        <dbReference type="EMBL" id="CAG8590252.1"/>
    </source>
</evidence>
<dbReference type="OrthoDB" id="2422091at2759"/>
<dbReference type="Proteomes" id="UP000789759">
    <property type="component" value="Unassembled WGS sequence"/>
</dbReference>
<comment type="caution">
    <text evidence="1">The sequence shown here is derived from an EMBL/GenBank/DDBJ whole genome shotgun (WGS) entry which is preliminary data.</text>
</comment>
<proteinExistence type="predicted"/>
<sequence length="129" mass="14873">MEAFFVSYTPITAITIFSGLYKRVLEREWAGDRKEEIENFVKSQERSLDNILTDEGNEERVMQLRSFGTGEELKRRRAGSIISPVPIHLAVTQQLGFTAIVADKDFYQIFETAIVIFDDLFSYILEIID</sequence>
<evidence type="ECO:0000313" key="2">
    <source>
        <dbReference type="Proteomes" id="UP000789759"/>
    </source>
</evidence>
<gene>
    <name evidence="1" type="ORF">CPELLU_LOCUS6494</name>
</gene>
<accession>A0A9N9C498</accession>
<dbReference type="EMBL" id="CAJVQA010004062">
    <property type="protein sequence ID" value="CAG8590252.1"/>
    <property type="molecule type" value="Genomic_DNA"/>
</dbReference>
<dbReference type="AlphaFoldDB" id="A0A9N9C498"/>
<keyword evidence="2" id="KW-1185">Reference proteome</keyword>
<name>A0A9N9C498_9GLOM</name>
<reference evidence="1" key="1">
    <citation type="submission" date="2021-06" db="EMBL/GenBank/DDBJ databases">
        <authorList>
            <person name="Kallberg Y."/>
            <person name="Tangrot J."/>
            <person name="Rosling A."/>
        </authorList>
    </citation>
    <scope>NUCLEOTIDE SEQUENCE</scope>
    <source>
        <strain evidence="1">FL966</strain>
    </source>
</reference>
<protein>
    <submittedName>
        <fullName evidence="1">17117_t:CDS:1</fullName>
    </submittedName>
</protein>
<organism evidence="1 2">
    <name type="scientific">Cetraspora pellucida</name>
    <dbReference type="NCBI Taxonomy" id="1433469"/>
    <lineage>
        <taxon>Eukaryota</taxon>
        <taxon>Fungi</taxon>
        <taxon>Fungi incertae sedis</taxon>
        <taxon>Mucoromycota</taxon>
        <taxon>Glomeromycotina</taxon>
        <taxon>Glomeromycetes</taxon>
        <taxon>Diversisporales</taxon>
        <taxon>Gigasporaceae</taxon>
        <taxon>Cetraspora</taxon>
    </lineage>
</organism>